<dbReference type="VEuPathDB" id="VectorBase:AMIN005660"/>
<dbReference type="AlphaFoldDB" id="A0A182W5P4"/>
<dbReference type="Proteomes" id="UP000075920">
    <property type="component" value="Unassembled WGS sequence"/>
</dbReference>
<proteinExistence type="predicted"/>
<reference evidence="3" key="1">
    <citation type="submission" date="2013-03" db="EMBL/GenBank/DDBJ databases">
        <title>The Genome Sequence of Anopheles minimus MINIMUS1.</title>
        <authorList>
            <consortium name="The Broad Institute Genomics Platform"/>
            <person name="Neafsey D.E."/>
            <person name="Walton C."/>
            <person name="Walker B."/>
            <person name="Young S.K."/>
            <person name="Zeng Q."/>
            <person name="Gargeya S."/>
            <person name="Fitzgerald M."/>
            <person name="Haas B."/>
            <person name="Abouelleil A."/>
            <person name="Allen A.W."/>
            <person name="Alvarado L."/>
            <person name="Arachchi H.M."/>
            <person name="Berlin A.M."/>
            <person name="Chapman S.B."/>
            <person name="Gainer-Dewar J."/>
            <person name="Goldberg J."/>
            <person name="Griggs A."/>
            <person name="Gujja S."/>
            <person name="Hansen M."/>
            <person name="Howarth C."/>
            <person name="Imamovic A."/>
            <person name="Ireland A."/>
            <person name="Larimer J."/>
            <person name="McCowan C."/>
            <person name="Murphy C."/>
            <person name="Pearson M."/>
            <person name="Poon T.W."/>
            <person name="Priest M."/>
            <person name="Roberts A."/>
            <person name="Saif S."/>
            <person name="Shea T."/>
            <person name="Sisk P."/>
            <person name="Sykes S."/>
            <person name="Wortman J."/>
            <person name="Nusbaum C."/>
            <person name="Birren B."/>
        </authorList>
    </citation>
    <scope>NUCLEOTIDE SEQUENCE [LARGE SCALE GENOMIC DNA]</scope>
    <source>
        <strain evidence="3">MINIMUS1</strain>
    </source>
</reference>
<organism evidence="2 3">
    <name type="scientific">Anopheles minimus</name>
    <dbReference type="NCBI Taxonomy" id="112268"/>
    <lineage>
        <taxon>Eukaryota</taxon>
        <taxon>Metazoa</taxon>
        <taxon>Ecdysozoa</taxon>
        <taxon>Arthropoda</taxon>
        <taxon>Hexapoda</taxon>
        <taxon>Insecta</taxon>
        <taxon>Pterygota</taxon>
        <taxon>Neoptera</taxon>
        <taxon>Endopterygota</taxon>
        <taxon>Diptera</taxon>
        <taxon>Nematocera</taxon>
        <taxon>Culicoidea</taxon>
        <taxon>Culicidae</taxon>
        <taxon>Anophelinae</taxon>
        <taxon>Anopheles</taxon>
    </lineage>
</organism>
<evidence type="ECO:0000313" key="2">
    <source>
        <dbReference type="EnsemblMetazoa" id="AMIN005660-PA"/>
    </source>
</evidence>
<sequence>MGWWSEPHPTVRRLVQVAGIGRWLRLVLILPALASARPSSVIQVSAERPEPDTRQHVPGMYQYVIQIDGTPLVRKRMIIPPIKYTFLCAFEGLGHYPLKRTVVDVTSGQQQTLLHNQMHHLIALHKAQPGHNTA</sequence>
<evidence type="ECO:0000313" key="3">
    <source>
        <dbReference type="Proteomes" id="UP000075920"/>
    </source>
</evidence>
<dbReference type="EnsemblMetazoa" id="AMIN005660-RA">
    <property type="protein sequence ID" value="AMIN005660-PA"/>
    <property type="gene ID" value="AMIN005660"/>
</dbReference>
<keyword evidence="3" id="KW-1185">Reference proteome</keyword>
<keyword evidence="1" id="KW-0732">Signal</keyword>
<feature type="chain" id="PRO_5008140786" evidence="1">
    <location>
        <begin position="37"/>
        <end position="134"/>
    </location>
</feature>
<accession>A0A182W5P4</accession>
<reference evidence="2" key="2">
    <citation type="submission" date="2020-05" db="UniProtKB">
        <authorList>
            <consortium name="EnsemblMetazoa"/>
        </authorList>
    </citation>
    <scope>IDENTIFICATION</scope>
    <source>
        <strain evidence="2">MINIMUS1</strain>
    </source>
</reference>
<name>A0A182W5P4_9DIPT</name>
<evidence type="ECO:0000256" key="1">
    <source>
        <dbReference type="SAM" id="SignalP"/>
    </source>
</evidence>
<feature type="signal peptide" evidence="1">
    <location>
        <begin position="1"/>
        <end position="36"/>
    </location>
</feature>
<protein>
    <submittedName>
        <fullName evidence="2">Uncharacterized protein</fullName>
    </submittedName>
</protein>